<dbReference type="Pfam" id="PF12708">
    <property type="entry name" value="Pect-lyase_RHGA_epim"/>
    <property type="match status" value="2"/>
</dbReference>
<dbReference type="Gene3D" id="2.60.40.1190">
    <property type="match status" value="1"/>
</dbReference>
<dbReference type="Proteomes" id="UP000190626">
    <property type="component" value="Unassembled WGS sequence"/>
</dbReference>
<dbReference type="SMART" id="SM00710">
    <property type="entry name" value="PbH1"/>
    <property type="match status" value="5"/>
</dbReference>
<evidence type="ECO:0000313" key="3">
    <source>
        <dbReference type="Proteomes" id="UP000190626"/>
    </source>
</evidence>
<dbReference type="Gene3D" id="2.60.40.10">
    <property type="entry name" value="Immunoglobulins"/>
    <property type="match status" value="2"/>
</dbReference>
<evidence type="ECO:0000259" key="1">
    <source>
        <dbReference type="Pfam" id="PF12708"/>
    </source>
</evidence>
<reference evidence="3" key="1">
    <citation type="submission" date="2016-07" db="EMBL/GenBank/DDBJ databases">
        <authorList>
            <person name="Florea S."/>
            <person name="Webb J.S."/>
            <person name="Jaromczyk J."/>
            <person name="Schardl C.L."/>
        </authorList>
    </citation>
    <scope>NUCLEOTIDE SEQUENCE [LARGE SCALE GENOMIC DNA]</scope>
    <source>
        <strain evidence="3">CY1</strain>
    </source>
</reference>
<organism evidence="2 3">
    <name type="scientific">Paenibacillus ferrarius</name>
    <dbReference type="NCBI Taxonomy" id="1469647"/>
    <lineage>
        <taxon>Bacteria</taxon>
        <taxon>Bacillati</taxon>
        <taxon>Bacillota</taxon>
        <taxon>Bacilli</taxon>
        <taxon>Bacillales</taxon>
        <taxon>Paenibacillaceae</taxon>
        <taxon>Paenibacillus</taxon>
    </lineage>
</organism>
<accession>A0A1V4HHW8</accession>
<dbReference type="InterPro" id="IPR012334">
    <property type="entry name" value="Pectin_lyas_fold"/>
</dbReference>
<protein>
    <recommendedName>
        <fullName evidence="1">Rhamnogalacturonase A/B/Epimerase-like pectate lyase domain-containing protein</fullName>
    </recommendedName>
</protein>
<keyword evidence="3" id="KW-1185">Reference proteome</keyword>
<sequence>MTSRHNRFTFNLVRSFVAKVLVFLLIAVSMQLYPVKASAAADGVSVTLGGNPVENGIHAWAGDNPNGLQTGTVAGATYWQTNKTTGTNYFYINVDDAYLKDNSDQDVQVTVKYWDEGNGKMVLQYDSTTAPFKDAPLFTYTDTKQWKTQTFTLTDAKFANRTNDADFRIGIEGAGAPASTNVDLKVASVSVMKQPKVAVTDTVSITLGATTLNNGITAKAGDYAQGLQTGVLQGKGYWQTNKGAPSPGTLYLYMNVDDSFLYNNQDQDVYVTVEYFDQGNGSIALQYDADSAAFKSAPLFTYTNTNKWRTTTFKLSDAKFANRANGADFRIGIAGAGAPANNTDLYVASVKVTKSKRILVQSDAKVIQTQYPTDGVVIANYNVTDFGAKADDDTDDTRAFTNALEAARNDGGGVVFAPSGHYKITGNLLIPTGVTLRGDWANPEQSAGIKGTVLDAYAGKGDETEASFVKLEQSSGITNLSIWYPEQAGNAVTPYPWTIEQLTGDNATVQNVTLVNSYNGIKIGPVWNELHYIKNVYGTALHTGVFLDYTTDIGRLEGVHFSPKYWSQSALAGSPAEAALFAYMTSNAEGIVMGRSDWEYISDIHLSGYKVGMRITTRTGSLETANAQLYNIQIEDCNVAFKIEGVNDYGLLISNSSFRANVGETPIAIYATQGFHSIVQFNSVTVGGNPKNAVVNEGTGVLSFENSTIENWNRPEGGYAIVADSGSLILGQVQFAKPDHHVLLNRDVTKVSAINSGYQGNLAITNHSDAADINSQHGDNYELKTMPTSIALDRTERPKPASVNMIDVTKAPYLADRKGITDATAAVKQALANAAALGGTVYLPAGIYRINEPITIPSGVELRGSWDVPHHTIGGGSVIFTNYGENAPNAAPFISLEQNAGVNGLSVYYDRQVYNQIKPYAWTIQGKGHNVYVLNTTLVNAYQGIDFGTYDTSGHYIDYVAGSPLKEGIYIGGGSNGGMMRNVQFNPHYYARSTYPNGVPSGGQDAVWSYQKENLDAFHIGHASNETIFNTFVFGSKYGIHFVAENGQGPEATIVGHGTDGSKKGVYMEGAGNGGLTFINTELVSISTSDKVYITLDEGFNSEATFFNTSMWGSTTRSADIKAGKLHLQQANFTVVGERGINALGGEVTLYDSYFQQSGTTHIYAAPDIVQIVEAANIFKGDLQLENYAPGKVSGTDIKPISLQVSRTSYDPLHPEQLASILTLTNLAIPQDIQGKIEVDQPSDYASHFVPLRFNGVAPGGSISIKVPLIVSDTVTFKVTLATGQIYFIRGQVGVSIAVHEGNGNEGEVPAIHLNRADQYHSTGGKWNGPDDLSAEAKMNWTDETLNLFVQVHDDIHYQTWSNGDIWQGDSIQVGLDLSRKNGASSQNVNELGFALNNDGTVKQWRWKAPNGANTGAFNAQAIITRENGITTYKLKIPLAQLHDPSYPFQVGDPIGLALLINENDGNGRSAFMEYNQGIGTSKNTVLYGDLYLLQGEYSLIVEKAAEQAVEDANEHPDAAHLDAALSFISYLPDGDVKNRLMSLLSQRPADPTFTADITVPTDTNVTVTIHYSDDTTLKEYKLGADGTWITYTEPVVFSENATVYARGANGRGGVSNVTSYQVSNIDKVIHANKAKPGTIVLSDDNGFDTGLQGGSYKVTMNMWYGENGRTYKLYENGVLIDTKILTDNSPNAQTAVTAISGKKNGTYRYYAELTNTFGTTTSATHVVNVTKAAPDKPVLSNDNWDQDGNFKVSMNMWWGTNGTTYRLYENGVLIYTQELTDQTPSAQSAVTVAANKAIGTYAYRAELVNNAGATSSDTMVVKVTK</sequence>
<dbReference type="InterPro" id="IPR013783">
    <property type="entry name" value="Ig-like_fold"/>
</dbReference>
<dbReference type="CDD" id="cd09621">
    <property type="entry name" value="CBM9_like_5"/>
    <property type="match status" value="1"/>
</dbReference>
<gene>
    <name evidence="2" type="ORF">BC351_29270</name>
</gene>
<dbReference type="SUPFAM" id="SSF81296">
    <property type="entry name" value="E set domains"/>
    <property type="match status" value="2"/>
</dbReference>
<feature type="domain" description="Rhamnogalacturonase A/B/Epimerase-like pectate lyase" evidence="1">
    <location>
        <begin position="815"/>
        <end position="1001"/>
    </location>
</feature>
<dbReference type="InterPro" id="IPR014756">
    <property type="entry name" value="Ig_E-set"/>
</dbReference>
<dbReference type="SUPFAM" id="SSF51126">
    <property type="entry name" value="Pectin lyase-like"/>
    <property type="match status" value="2"/>
</dbReference>
<feature type="domain" description="Rhamnogalacturonase A/B/Epimerase-like pectate lyase" evidence="1">
    <location>
        <begin position="382"/>
        <end position="519"/>
    </location>
</feature>
<dbReference type="InterPro" id="IPR024535">
    <property type="entry name" value="RHGA/B-epi-like_pectate_lyase"/>
</dbReference>
<dbReference type="OrthoDB" id="9795222at2"/>
<evidence type="ECO:0000313" key="2">
    <source>
        <dbReference type="EMBL" id="OPH55988.1"/>
    </source>
</evidence>
<dbReference type="InterPro" id="IPR006626">
    <property type="entry name" value="PbH1"/>
</dbReference>
<dbReference type="InterPro" id="IPR011050">
    <property type="entry name" value="Pectin_lyase_fold/virulence"/>
</dbReference>
<comment type="caution">
    <text evidence="2">The sequence shown here is derived from an EMBL/GenBank/DDBJ whole genome shotgun (WGS) entry which is preliminary data.</text>
</comment>
<dbReference type="Gene3D" id="2.160.20.10">
    <property type="entry name" value="Single-stranded right-handed beta-helix, Pectin lyase-like"/>
    <property type="match status" value="2"/>
</dbReference>
<dbReference type="STRING" id="1469647.BC351_29270"/>
<name>A0A1V4HHW8_9BACL</name>
<dbReference type="EMBL" id="MBTG01000018">
    <property type="protein sequence ID" value="OPH55988.1"/>
    <property type="molecule type" value="Genomic_DNA"/>
</dbReference>
<proteinExistence type="predicted"/>
<dbReference type="RefSeq" id="WP_158082159.1">
    <property type="nucleotide sequence ID" value="NZ_MBTG01000018.1"/>
</dbReference>
<dbReference type="SUPFAM" id="SSF49344">
    <property type="entry name" value="CBD9-like"/>
    <property type="match status" value="1"/>
</dbReference>